<evidence type="ECO:0000313" key="1">
    <source>
        <dbReference type="EMBL" id="CAB4123069.1"/>
    </source>
</evidence>
<sequence>MTPQELSELQQKYPFLSVVEYLNNEHLGIIQHADSTFINIYAWDGNWTSDRKQRFLSNGETWWWESNRNIPINLFLGRQFAEFKPMLKTFASKESTLVLGPAVNLRDMLNKRVKRRTITLVRAP</sequence>
<reference evidence="1" key="1">
    <citation type="submission" date="2020-04" db="EMBL/GenBank/DDBJ databases">
        <authorList>
            <person name="Chiriac C."/>
            <person name="Salcher M."/>
            <person name="Ghai R."/>
            <person name="Kavagutti S V."/>
        </authorList>
    </citation>
    <scope>NUCLEOTIDE SEQUENCE</scope>
</reference>
<accession>A0A6J5KS64</accession>
<proteinExistence type="predicted"/>
<name>A0A6J5KS64_9CAUD</name>
<organism evidence="1">
    <name type="scientific">uncultured Caudovirales phage</name>
    <dbReference type="NCBI Taxonomy" id="2100421"/>
    <lineage>
        <taxon>Viruses</taxon>
        <taxon>Duplodnaviria</taxon>
        <taxon>Heunggongvirae</taxon>
        <taxon>Uroviricota</taxon>
        <taxon>Caudoviricetes</taxon>
        <taxon>Peduoviridae</taxon>
        <taxon>Maltschvirus</taxon>
        <taxon>Maltschvirus maltsch</taxon>
    </lineage>
</organism>
<dbReference type="EMBL" id="LR796167">
    <property type="protein sequence ID" value="CAB4123069.1"/>
    <property type="molecule type" value="Genomic_DNA"/>
</dbReference>
<protein>
    <submittedName>
        <fullName evidence="1">Uncharacterized protein</fullName>
    </submittedName>
</protein>
<gene>
    <name evidence="1" type="ORF">UFOVP29_228</name>
</gene>